<dbReference type="eggNOG" id="COG0491">
    <property type="taxonomic scope" value="Bacteria"/>
</dbReference>
<dbReference type="AlphaFoldDB" id="C6BYW4"/>
<sequence>MEIEQYLVGSARITRIEETLITTMTLDHLIPEWGGQDGIEKIALEQRSLEGNISENIVLSVHSWLVELEGRVLLIDTGIGNGKIREFNAAFHNLNTSFLHRLKAVGIIPEQIDFVLLTHLHADHVGWNTVCRDGHWIPTFPNATYVFSEKELSFFSTPEGASRRVVFEDSVLPVIESGQAVLIKDEGGKPFEAFSFKATPGHSSGHMVISLHSDAQEAIFVGDTMHNPIQVIRPDWNSVFCYDSKLARKSRQQVLHYAAESGAVLFPSHFHGSCAGKVIRNKDGFIWQPIDPFQE</sequence>
<organism evidence="6 7">
    <name type="scientific">Maridesulfovibrio salexigens (strain ATCC 14822 / DSM 2638 / NCIMB 8403 / VKM B-1763)</name>
    <name type="common">Desulfovibrio salexigens</name>
    <dbReference type="NCBI Taxonomy" id="526222"/>
    <lineage>
        <taxon>Bacteria</taxon>
        <taxon>Pseudomonadati</taxon>
        <taxon>Thermodesulfobacteriota</taxon>
        <taxon>Desulfovibrionia</taxon>
        <taxon>Desulfovibrionales</taxon>
        <taxon>Desulfovibrionaceae</taxon>
        <taxon>Maridesulfovibrio</taxon>
    </lineage>
</organism>
<evidence type="ECO:0000313" key="7">
    <source>
        <dbReference type="Proteomes" id="UP000002601"/>
    </source>
</evidence>
<dbReference type="EMBL" id="CP001649">
    <property type="protein sequence ID" value="ACS80721.1"/>
    <property type="molecule type" value="Genomic_DNA"/>
</dbReference>
<dbReference type="Pfam" id="PF00753">
    <property type="entry name" value="Lactamase_B"/>
    <property type="match status" value="1"/>
</dbReference>
<evidence type="ECO:0000256" key="1">
    <source>
        <dbReference type="ARBA" id="ARBA00007749"/>
    </source>
</evidence>
<dbReference type="GO" id="GO:0016787">
    <property type="term" value="F:hydrolase activity"/>
    <property type="evidence" value="ECO:0007669"/>
    <property type="project" value="UniProtKB-KW"/>
</dbReference>
<dbReference type="PANTHER" id="PTHR42978">
    <property type="entry name" value="QUORUM-QUENCHING LACTONASE YTNP-RELATED-RELATED"/>
    <property type="match status" value="1"/>
</dbReference>
<dbReference type="InterPro" id="IPR051013">
    <property type="entry name" value="MBL_superfamily_lactonases"/>
</dbReference>
<dbReference type="RefSeq" id="WP_015852537.1">
    <property type="nucleotide sequence ID" value="NC_012881.1"/>
</dbReference>
<dbReference type="OrthoDB" id="5443440at2"/>
<dbReference type="InterPro" id="IPR001279">
    <property type="entry name" value="Metallo-B-lactamas"/>
</dbReference>
<evidence type="ECO:0000259" key="5">
    <source>
        <dbReference type="SMART" id="SM00849"/>
    </source>
</evidence>
<evidence type="ECO:0000256" key="3">
    <source>
        <dbReference type="ARBA" id="ARBA00022801"/>
    </source>
</evidence>
<name>C6BYW4_MARSD</name>
<keyword evidence="4" id="KW-0862">Zinc</keyword>
<feature type="domain" description="Metallo-beta-lactamase" evidence="5">
    <location>
        <begin position="60"/>
        <end position="269"/>
    </location>
</feature>
<dbReference type="STRING" id="526222.Desal_2667"/>
<comment type="similarity">
    <text evidence="1">Belongs to the metallo-beta-lactamase superfamily.</text>
</comment>
<dbReference type="CDD" id="cd16277">
    <property type="entry name" value="metallo-hydrolase-like_MBL-fold"/>
    <property type="match status" value="1"/>
</dbReference>
<gene>
    <name evidence="6" type="ordered locus">Desal_2667</name>
</gene>
<accession>C6BYW4</accession>
<dbReference type="SUPFAM" id="SSF56281">
    <property type="entry name" value="Metallo-hydrolase/oxidoreductase"/>
    <property type="match status" value="1"/>
</dbReference>
<dbReference type="KEGG" id="dsa:Desal_2667"/>
<dbReference type="InterPro" id="IPR036866">
    <property type="entry name" value="RibonucZ/Hydroxyglut_hydro"/>
</dbReference>
<dbReference type="PANTHER" id="PTHR42978:SF6">
    <property type="entry name" value="QUORUM-QUENCHING LACTONASE YTNP-RELATED"/>
    <property type="match status" value="1"/>
</dbReference>
<evidence type="ECO:0000256" key="2">
    <source>
        <dbReference type="ARBA" id="ARBA00022723"/>
    </source>
</evidence>
<protein>
    <submittedName>
        <fullName evidence="6">Beta-lactamase domain protein</fullName>
    </submittedName>
</protein>
<evidence type="ECO:0000256" key="4">
    <source>
        <dbReference type="ARBA" id="ARBA00022833"/>
    </source>
</evidence>
<evidence type="ECO:0000313" key="6">
    <source>
        <dbReference type="EMBL" id="ACS80721.1"/>
    </source>
</evidence>
<dbReference type="GO" id="GO:0046872">
    <property type="term" value="F:metal ion binding"/>
    <property type="evidence" value="ECO:0007669"/>
    <property type="project" value="UniProtKB-KW"/>
</dbReference>
<proteinExistence type="inferred from homology"/>
<keyword evidence="2" id="KW-0479">Metal-binding</keyword>
<dbReference type="HOGENOM" id="CLU_056519_1_1_7"/>
<keyword evidence="3" id="KW-0378">Hydrolase</keyword>
<reference evidence="6 7" key="1">
    <citation type="submission" date="2009-06" db="EMBL/GenBank/DDBJ databases">
        <title>Complete sequence of Desulfovibrio salexigens DSM 2638.</title>
        <authorList>
            <consortium name="US DOE Joint Genome Institute"/>
            <person name="Lucas S."/>
            <person name="Copeland A."/>
            <person name="Lapidus A."/>
            <person name="Glavina del Rio T."/>
            <person name="Tice H."/>
            <person name="Bruce D."/>
            <person name="Goodwin L."/>
            <person name="Pitluck S."/>
            <person name="Munk A.C."/>
            <person name="Brettin T."/>
            <person name="Detter J.C."/>
            <person name="Han C."/>
            <person name="Tapia R."/>
            <person name="Larimer F."/>
            <person name="Land M."/>
            <person name="Hauser L."/>
            <person name="Kyrpides N."/>
            <person name="Anderson I."/>
            <person name="Wall J.D."/>
            <person name="Arkin A.P."/>
            <person name="Dehal P."/>
            <person name="Chivian D."/>
            <person name="Giles B."/>
            <person name="Hazen T.C."/>
        </authorList>
    </citation>
    <scope>NUCLEOTIDE SEQUENCE [LARGE SCALE GENOMIC DNA]</scope>
    <source>
        <strain evidence="7">ATCC 14822 / DSM 2638 / NCIMB 8403 / VKM B-1763</strain>
    </source>
</reference>
<keyword evidence="7" id="KW-1185">Reference proteome</keyword>
<dbReference type="Proteomes" id="UP000002601">
    <property type="component" value="Chromosome"/>
</dbReference>
<dbReference type="Gene3D" id="3.60.15.10">
    <property type="entry name" value="Ribonuclease Z/Hydroxyacylglutathione hydrolase-like"/>
    <property type="match status" value="1"/>
</dbReference>
<dbReference type="SMART" id="SM00849">
    <property type="entry name" value="Lactamase_B"/>
    <property type="match status" value="1"/>
</dbReference>